<dbReference type="EMBL" id="JAHRIO010041711">
    <property type="protein sequence ID" value="MEQ2172277.1"/>
    <property type="molecule type" value="Genomic_DNA"/>
</dbReference>
<feature type="non-terminal residue" evidence="3">
    <location>
        <position position="1"/>
    </location>
</feature>
<dbReference type="PANTHER" id="PTHR11675:SF38">
    <property type="entry name" value="POLYPEPTIDE N-ACETYLGALACTOSAMINYLTRANSFERASE 17"/>
    <property type="match status" value="1"/>
</dbReference>
<dbReference type="InterPro" id="IPR001173">
    <property type="entry name" value="Glyco_trans_2-like"/>
</dbReference>
<proteinExistence type="predicted"/>
<keyword evidence="1" id="KW-1015">Disulfide bond</keyword>
<feature type="domain" description="Glycosyltransferase 2-like" evidence="2">
    <location>
        <begin position="4"/>
        <end position="115"/>
    </location>
</feature>
<dbReference type="SUPFAM" id="SSF53448">
    <property type="entry name" value="Nucleotide-diphospho-sugar transferases"/>
    <property type="match status" value="2"/>
</dbReference>
<dbReference type="Gene3D" id="3.90.550.10">
    <property type="entry name" value="Spore Coat Polysaccharide Biosynthesis Protein SpsA, Chain A"/>
    <property type="match status" value="2"/>
</dbReference>
<evidence type="ECO:0000313" key="3">
    <source>
        <dbReference type="EMBL" id="MEQ2172277.1"/>
    </source>
</evidence>
<reference evidence="3 4" key="1">
    <citation type="submission" date="2021-06" db="EMBL/GenBank/DDBJ databases">
        <authorList>
            <person name="Palmer J.M."/>
        </authorList>
    </citation>
    <scope>NUCLEOTIDE SEQUENCE [LARGE SCALE GENOMIC DNA]</scope>
    <source>
        <strain evidence="3 4">GA_2019</strain>
        <tissue evidence="3">Muscle</tissue>
    </source>
</reference>
<protein>
    <submittedName>
        <fullName evidence="3">Polypeptide N-acetylgalactosaminyltransferase 17</fullName>
    </submittedName>
</protein>
<evidence type="ECO:0000256" key="1">
    <source>
        <dbReference type="ARBA" id="ARBA00023157"/>
    </source>
</evidence>
<dbReference type="Proteomes" id="UP001476798">
    <property type="component" value="Unassembled WGS sequence"/>
</dbReference>
<organism evidence="3 4">
    <name type="scientific">Goodea atripinnis</name>
    <dbReference type="NCBI Taxonomy" id="208336"/>
    <lineage>
        <taxon>Eukaryota</taxon>
        <taxon>Metazoa</taxon>
        <taxon>Chordata</taxon>
        <taxon>Craniata</taxon>
        <taxon>Vertebrata</taxon>
        <taxon>Euteleostomi</taxon>
        <taxon>Actinopterygii</taxon>
        <taxon>Neopterygii</taxon>
        <taxon>Teleostei</taxon>
        <taxon>Neoteleostei</taxon>
        <taxon>Acanthomorphata</taxon>
        <taxon>Ovalentaria</taxon>
        <taxon>Atherinomorphae</taxon>
        <taxon>Cyprinodontiformes</taxon>
        <taxon>Goodeidae</taxon>
        <taxon>Goodea</taxon>
    </lineage>
</organism>
<dbReference type="PANTHER" id="PTHR11675">
    <property type="entry name" value="N-ACETYLGALACTOSAMINYLTRANSFERASE"/>
    <property type="match status" value="1"/>
</dbReference>
<dbReference type="Pfam" id="PF00535">
    <property type="entry name" value="Glycos_transf_2"/>
    <property type="match status" value="1"/>
</dbReference>
<keyword evidence="4" id="KW-1185">Reference proteome</keyword>
<evidence type="ECO:0000259" key="2">
    <source>
        <dbReference type="Pfam" id="PF00535"/>
    </source>
</evidence>
<accession>A0ABV0NLK0</accession>
<name>A0ABV0NLK0_9TELE</name>
<dbReference type="InterPro" id="IPR029044">
    <property type="entry name" value="Nucleotide-diphossugar_trans"/>
</dbReference>
<gene>
    <name evidence="3" type="primary">GALNT17</name>
    <name evidence="3" type="ORF">GOODEAATRI_019479</name>
</gene>
<sequence>LKGPLEDYVNKRYPGLVKIVRNQKREGLIRARIEGWKVATAEVTGFFDAHVEAEPVLARINEDHKRIILPSIDNIKHDTFEVERYENSGHGYNWELWCMYINPPKQTPAMIGCSFVANRDYFGELGLLDSGMDVYGGENIELGIRVCVSPSFLLFLSTLYPCRFKWSIGCHSMASLTNEAPLRVWLCGGSMEVLPCSRVAHIARIKKPYHSNIAFHTRRNALRVAEVWMDEYKSNVYLAWNIPMEIVTYVTGFRELLCQYFTAYKAKSCVLSQNHGIDYGDVSQRVALRKSLQCKSFQWYLDNVYPEMRRYNNTVFYGEVSHQSNRLEGDPKGQSLYT</sequence>
<comment type="caution">
    <text evidence="3">The sequence shown here is derived from an EMBL/GenBank/DDBJ whole genome shotgun (WGS) entry which is preliminary data.</text>
</comment>
<evidence type="ECO:0000313" key="4">
    <source>
        <dbReference type="Proteomes" id="UP001476798"/>
    </source>
</evidence>